<organism evidence="1 2">
    <name type="scientific">Catharanthus roseus</name>
    <name type="common">Madagascar periwinkle</name>
    <name type="synonym">Vinca rosea</name>
    <dbReference type="NCBI Taxonomy" id="4058"/>
    <lineage>
        <taxon>Eukaryota</taxon>
        <taxon>Viridiplantae</taxon>
        <taxon>Streptophyta</taxon>
        <taxon>Embryophyta</taxon>
        <taxon>Tracheophyta</taxon>
        <taxon>Spermatophyta</taxon>
        <taxon>Magnoliopsida</taxon>
        <taxon>eudicotyledons</taxon>
        <taxon>Gunneridae</taxon>
        <taxon>Pentapetalae</taxon>
        <taxon>asterids</taxon>
        <taxon>lamiids</taxon>
        <taxon>Gentianales</taxon>
        <taxon>Apocynaceae</taxon>
        <taxon>Rauvolfioideae</taxon>
        <taxon>Vinceae</taxon>
        <taxon>Catharanthinae</taxon>
        <taxon>Catharanthus</taxon>
    </lineage>
</organism>
<name>A0ACC0B3V1_CATRO</name>
<proteinExistence type="predicted"/>
<gene>
    <name evidence="1" type="ORF">M9H77_17176</name>
</gene>
<comment type="caution">
    <text evidence="1">The sequence shown here is derived from an EMBL/GenBank/DDBJ whole genome shotgun (WGS) entry which is preliminary data.</text>
</comment>
<dbReference type="Proteomes" id="UP001060085">
    <property type="component" value="Linkage Group LG04"/>
</dbReference>
<accession>A0ACC0B3V1</accession>
<sequence>MPVQNSYPFHEDGYQGRQPTRGGRRGGLGGRAYHRPQEEVFGHEARHEYNLDIANQLELYPYTIYDDMCHLATKIENQRKRIGFSKTNLSSSRNVLPKPQASTYKSWPKKDDIPKVSFKDKDNSKLKVEEKGRLITNLTSFQNTEGASIPIACRGVRRVDTNRGRSVQNSTSTTNNQNIEVFLSNRFF</sequence>
<keyword evidence="2" id="KW-1185">Reference proteome</keyword>
<evidence type="ECO:0000313" key="2">
    <source>
        <dbReference type="Proteomes" id="UP001060085"/>
    </source>
</evidence>
<protein>
    <submittedName>
        <fullName evidence="1">Uncharacterized protein</fullName>
    </submittedName>
</protein>
<evidence type="ECO:0000313" key="1">
    <source>
        <dbReference type="EMBL" id="KAI5667323.1"/>
    </source>
</evidence>
<reference evidence="2" key="1">
    <citation type="journal article" date="2023" name="Nat. Plants">
        <title>Single-cell RNA sequencing provides a high-resolution roadmap for understanding the multicellular compartmentation of specialized metabolism.</title>
        <authorList>
            <person name="Sun S."/>
            <person name="Shen X."/>
            <person name="Li Y."/>
            <person name="Li Y."/>
            <person name="Wang S."/>
            <person name="Li R."/>
            <person name="Zhang H."/>
            <person name="Shen G."/>
            <person name="Guo B."/>
            <person name="Wei J."/>
            <person name="Xu J."/>
            <person name="St-Pierre B."/>
            <person name="Chen S."/>
            <person name="Sun C."/>
        </authorList>
    </citation>
    <scope>NUCLEOTIDE SEQUENCE [LARGE SCALE GENOMIC DNA]</scope>
</reference>
<dbReference type="EMBL" id="CM044704">
    <property type="protein sequence ID" value="KAI5667323.1"/>
    <property type="molecule type" value="Genomic_DNA"/>
</dbReference>